<name>M1ZA17_9FIRM</name>
<dbReference type="SUPFAM" id="SSF55486">
    <property type="entry name" value="Metalloproteases ('zincins'), catalytic domain"/>
    <property type="match status" value="1"/>
</dbReference>
<dbReference type="PANTHER" id="PTHR45726">
    <property type="entry name" value="LEUKOTRIENE A-4 HYDROLASE"/>
    <property type="match status" value="1"/>
</dbReference>
<keyword evidence="4" id="KW-0378">Hydrolase</keyword>
<dbReference type="CDD" id="cd09604">
    <property type="entry name" value="M1_APN_like"/>
    <property type="match status" value="1"/>
</dbReference>
<feature type="binding site" evidence="2">
    <location>
        <position position="371"/>
    </location>
    <ligand>
        <name>Zn(2+)</name>
        <dbReference type="ChEBI" id="CHEBI:29105"/>
        <note>catalytic</note>
    </ligand>
</feature>
<dbReference type="Gene3D" id="1.10.390.10">
    <property type="entry name" value="Neutral Protease Domain 2"/>
    <property type="match status" value="1"/>
</dbReference>
<feature type="binding site" evidence="2">
    <location>
        <position position="348"/>
    </location>
    <ligand>
        <name>Zn(2+)</name>
        <dbReference type="ChEBI" id="CHEBI:29105"/>
        <note>catalytic</note>
    </ligand>
</feature>
<reference evidence="4 5" key="1">
    <citation type="submission" date="2016-11" db="EMBL/GenBank/DDBJ databases">
        <authorList>
            <person name="Manzoor S."/>
        </authorList>
    </citation>
    <scope>NUCLEOTIDE SEQUENCE [LARGE SCALE GENOMIC DNA]</scope>
    <source>
        <strain evidence="4">Clostridium ultunense strain Esp</strain>
    </source>
</reference>
<proteinExistence type="predicted"/>
<dbReference type="GO" id="GO:0008270">
    <property type="term" value="F:zinc ion binding"/>
    <property type="evidence" value="ECO:0007669"/>
    <property type="project" value="InterPro"/>
</dbReference>
<comment type="cofactor">
    <cofactor evidence="2">
        <name>Zn(2+)</name>
        <dbReference type="ChEBI" id="CHEBI:29105"/>
    </cofactor>
    <text evidence="2">Binds 1 zinc ion per subunit.</text>
</comment>
<dbReference type="PANTHER" id="PTHR45726:SF3">
    <property type="entry name" value="LEUKOTRIENE A-4 HYDROLASE"/>
    <property type="match status" value="1"/>
</dbReference>
<evidence type="ECO:0000313" key="5">
    <source>
        <dbReference type="Proteomes" id="UP000245423"/>
    </source>
</evidence>
<keyword evidence="2" id="KW-0479">Metal-binding</keyword>
<gene>
    <name evidence="4" type="ORF">CUESP1_0667</name>
</gene>
<evidence type="ECO:0000256" key="2">
    <source>
        <dbReference type="PIRSR" id="PIRSR634015-3"/>
    </source>
</evidence>
<dbReference type="PROSITE" id="PS51257">
    <property type="entry name" value="PROKAR_LIPOPROTEIN"/>
    <property type="match status" value="1"/>
</dbReference>
<keyword evidence="4" id="KW-0031">Aminopeptidase</keyword>
<keyword evidence="4" id="KW-0645">Protease</keyword>
<sequence>MIIKRRVYVALIFILIIVLVGCTEKAVQVPTLIVDDFNGMDLDRIDHYKIDVDFDPANKVYSANQKITYYNNTGVELEEIYFHLYPNAFKSPETTPLLFHNQTLLKEEYISGYIEIEKIKIGKKEVDFKIGGMGDTILKLTLPNILKLDEKVNIDIEYIVKLPINVDRFGFGEDVFNFGNWYPIACVYDDTGWNLDPYYNIGDPFYSNISNYYVTITLPKDIIVAASGNILFEKIKGDKKTYTIEGKLIRDFAWVASPNFLIRESKVEDTIIKVYAMEDKPDMADYTIEIGEDSIKIFNRLFGKYPYGVYSIVMTEFPTGMEYPGIVFINKDYYSSHFKDPLEKVIVHETAHQWWYGVVGNDQIDEAWLDEALATYSEVIYINNKYGEEEGENYYNYTCEMPYEYGKDYIISEKIKKPLSDFDGWEDYGLLVYVKGAVFLNGIKEDFGMETLYDILNKYYNTYKFNNGTTEGFLKICEEVTNTSFKEKADIWLYGK</sequence>
<dbReference type="AlphaFoldDB" id="M1ZA17"/>
<feature type="active site" description="Proton donor" evidence="1">
    <location>
        <position position="433"/>
    </location>
</feature>
<feature type="binding site" evidence="2">
    <location>
        <position position="352"/>
    </location>
    <ligand>
        <name>Zn(2+)</name>
        <dbReference type="ChEBI" id="CHEBI:29105"/>
        <note>catalytic</note>
    </ligand>
</feature>
<dbReference type="InterPro" id="IPR027268">
    <property type="entry name" value="Peptidase_M4/M1_CTD_sf"/>
</dbReference>
<organism evidence="4 5">
    <name type="scientific">[Clostridium] ultunense Esp</name>
    <dbReference type="NCBI Taxonomy" id="1288971"/>
    <lineage>
        <taxon>Bacteria</taxon>
        <taxon>Bacillati</taxon>
        <taxon>Bacillota</taxon>
        <taxon>Tissierellia</taxon>
        <taxon>Tissierellales</taxon>
        <taxon>Tepidimicrobiaceae</taxon>
        <taxon>Schnuerera</taxon>
    </lineage>
</organism>
<evidence type="ECO:0000256" key="1">
    <source>
        <dbReference type="PIRSR" id="PIRSR634015-1"/>
    </source>
</evidence>
<dbReference type="Proteomes" id="UP000245423">
    <property type="component" value="Chromosome 1"/>
</dbReference>
<dbReference type="EMBL" id="LT669839">
    <property type="protein sequence ID" value="SHD76051.1"/>
    <property type="molecule type" value="Genomic_DNA"/>
</dbReference>
<protein>
    <submittedName>
        <fullName evidence="4">Peptidase M1 membrane alanine aminopeptidase</fullName>
    </submittedName>
</protein>
<feature type="active site" description="Proton acceptor" evidence="1">
    <location>
        <position position="349"/>
    </location>
</feature>
<keyword evidence="5" id="KW-1185">Reference proteome</keyword>
<dbReference type="GO" id="GO:0008237">
    <property type="term" value="F:metallopeptidase activity"/>
    <property type="evidence" value="ECO:0007669"/>
    <property type="project" value="InterPro"/>
</dbReference>
<dbReference type="InterPro" id="IPR034015">
    <property type="entry name" value="M1_LTA4H"/>
</dbReference>
<dbReference type="Pfam" id="PF01433">
    <property type="entry name" value="Peptidase_M1"/>
    <property type="match status" value="1"/>
</dbReference>
<dbReference type="InterPro" id="IPR014782">
    <property type="entry name" value="Peptidase_M1_dom"/>
</dbReference>
<dbReference type="HOGENOM" id="CLU_015077_1_0_9"/>
<dbReference type="RefSeq" id="WP_005584384.1">
    <property type="nucleotide sequence ID" value="NZ_LT669839.1"/>
</dbReference>
<evidence type="ECO:0000259" key="3">
    <source>
        <dbReference type="Pfam" id="PF01433"/>
    </source>
</evidence>
<feature type="domain" description="Peptidase M1 membrane alanine aminopeptidase" evidence="3">
    <location>
        <begin position="286"/>
        <end position="492"/>
    </location>
</feature>
<dbReference type="GO" id="GO:0004177">
    <property type="term" value="F:aminopeptidase activity"/>
    <property type="evidence" value="ECO:0007669"/>
    <property type="project" value="UniProtKB-KW"/>
</dbReference>
<accession>M1ZA17</accession>
<evidence type="ECO:0000313" key="4">
    <source>
        <dbReference type="EMBL" id="SHD76051.1"/>
    </source>
</evidence>
<dbReference type="OrthoDB" id="9814383at2"/>
<keyword evidence="2" id="KW-0862">Zinc</keyword>